<dbReference type="RefSeq" id="WP_183963597.1">
    <property type="nucleotide sequence ID" value="NZ_BAABEW010000021.1"/>
</dbReference>
<dbReference type="Pfam" id="PF25209">
    <property type="entry name" value="Phage_capsid_4"/>
    <property type="match status" value="1"/>
</dbReference>
<gene>
    <name evidence="1" type="ORF">HNQ70_000298</name>
</gene>
<accession>A0A7W8M7U2</accession>
<evidence type="ECO:0000313" key="1">
    <source>
        <dbReference type="EMBL" id="MBB5270314.1"/>
    </source>
</evidence>
<reference evidence="1 2" key="1">
    <citation type="submission" date="2020-08" db="EMBL/GenBank/DDBJ databases">
        <title>Genomic Encyclopedia of Type Strains, Phase IV (KMG-IV): sequencing the most valuable type-strain genomes for metagenomic binning, comparative biology and taxonomic classification.</title>
        <authorList>
            <person name="Goeker M."/>
        </authorList>
    </citation>
    <scope>NUCLEOTIDE SEQUENCE [LARGE SCALE GENOMIC DNA]</scope>
    <source>
        <strain evidence="1 2">DSM 29781</strain>
    </source>
</reference>
<proteinExistence type="predicted"/>
<sequence>MNTATAARPHAFRALESALLHRLDPRVRLDDLGRQKAGTTLVGAGRDLLALNGIETRGKTAGEVLGLMMNVRSQGGADFPSLLANVANKRLSDAYAGAPRTYRLWARRAPDLQDFRPVNVVQLSAAPELLQVNEHGEIRYGTMTDSGETYALTTFGRIVSLTRQAIVNDDLRAFDRLISAFAGAAARLENRTVYAQLTANPNMADGVPLFHTSRGNLGTGSGSALQASALAAGRAAMRAQKGLQGEVLNIAPAFLIVPGELEQTAYQLTSHNYVPAKPGDVNEFRAGGRTSLEPVVEPLLSGLSASAWYLAAAPGACDTVEYAYLAGAEGPRIESRTSFATDAVEMKCSLDFAAKAVDYRGLYRGDGA</sequence>
<organism evidence="1 2">
    <name type="scientific">Quisquiliibacterium transsilvanicum</name>
    <dbReference type="NCBI Taxonomy" id="1549638"/>
    <lineage>
        <taxon>Bacteria</taxon>
        <taxon>Pseudomonadati</taxon>
        <taxon>Pseudomonadota</taxon>
        <taxon>Betaproteobacteria</taxon>
        <taxon>Burkholderiales</taxon>
        <taxon>Burkholderiaceae</taxon>
        <taxon>Quisquiliibacterium</taxon>
    </lineage>
</organism>
<evidence type="ECO:0000313" key="2">
    <source>
        <dbReference type="Proteomes" id="UP000532440"/>
    </source>
</evidence>
<keyword evidence="2" id="KW-1185">Reference proteome</keyword>
<evidence type="ECO:0008006" key="3">
    <source>
        <dbReference type="Google" id="ProtNLM"/>
    </source>
</evidence>
<comment type="caution">
    <text evidence="1">The sequence shown here is derived from an EMBL/GenBank/DDBJ whole genome shotgun (WGS) entry which is preliminary data.</text>
</comment>
<protein>
    <recommendedName>
        <fullName evidence="3">Bacteriophage Mu GpT domain-containing protein</fullName>
    </recommendedName>
</protein>
<dbReference type="EMBL" id="JACHGB010000001">
    <property type="protein sequence ID" value="MBB5270314.1"/>
    <property type="molecule type" value="Genomic_DNA"/>
</dbReference>
<dbReference type="Proteomes" id="UP000532440">
    <property type="component" value="Unassembled WGS sequence"/>
</dbReference>
<name>A0A7W8M7U2_9BURK</name>
<dbReference type="AlphaFoldDB" id="A0A7W8M7U2"/>